<evidence type="ECO:0000313" key="1">
    <source>
        <dbReference type="EMBL" id="KAG6495930.1"/>
    </source>
</evidence>
<dbReference type="AlphaFoldDB" id="A0A8J5FVY2"/>
<dbReference type="EMBL" id="JACMSC010000012">
    <property type="protein sequence ID" value="KAG6495930.1"/>
    <property type="molecule type" value="Genomic_DNA"/>
</dbReference>
<protein>
    <submittedName>
        <fullName evidence="1">Uncharacterized protein</fullName>
    </submittedName>
</protein>
<proteinExistence type="predicted"/>
<name>A0A8J5FVY2_ZINOF</name>
<organism evidence="1 2">
    <name type="scientific">Zingiber officinale</name>
    <name type="common">Ginger</name>
    <name type="synonym">Amomum zingiber</name>
    <dbReference type="NCBI Taxonomy" id="94328"/>
    <lineage>
        <taxon>Eukaryota</taxon>
        <taxon>Viridiplantae</taxon>
        <taxon>Streptophyta</taxon>
        <taxon>Embryophyta</taxon>
        <taxon>Tracheophyta</taxon>
        <taxon>Spermatophyta</taxon>
        <taxon>Magnoliopsida</taxon>
        <taxon>Liliopsida</taxon>
        <taxon>Zingiberales</taxon>
        <taxon>Zingiberaceae</taxon>
        <taxon>Zingiber</taxon>
    </lineage>
</organism>
<gene>
    <name evidence="1" type="ORF">ZIOFF_043763</name>
</gene>
<dbReference type="Proteomes" id="UP000734854">
    <property type="component" value="Unassembled WGS sequence"/>
</dbReference>
<sequence length="121" mass="14082">MPSQRRFRRTIESQIIPEEQLDISRSRRAGMVPAEILYSAGFRPTQYRVYQHYSEEDILCIEENQVDLPLVTNQSHQALLEAGFHHIHTGLVMIWSMLYDYLASKGVIAIPGTRFTTEEMR</sequence>
<comment type="caution">
    <text evidence="1">The sequence shown here is derived from an EMBL/GenBank/DDBJ whole genome shotgun (WGS) entry which is preliminary data.</text>
</comment>
<evidence type="ECO:0000313" key="2">
    <source>
        <dbReference type="Proteomes" id="UP000734854"/>
    </source>
</evidence>
<keyword evidence="2" id="KW-1185">Reference proteome</keyword>
<accession>A0A8J5FVY2</accession>
<reference evidence="1 2" key="1">
    <citation type="submission" date="2020-08" db="EMBL/GenBank/DDBJ databases">
        <title>Plant Genome Project.</title>
        <authorList>
            <person name="Zhang R.-G."/>
        </authorList>
    </citation>
    <scope>NUCLEOTIDE SEQUENCE [LARGE SCALE GENOMIC DNA]</scope>
    <source>
        <tissue evidence="1">Rhizome</tissue>
    </source>
</reference>